<gene>
    <name evidence="2" type="ORF">RFH988_LOCUS29754</name>
</gene>
<dbReference type="EMBL" id="CAJNOO010002849">
    <property type="protein sequence ID" value="CAF1301598.1"/>
    <property type="molecule type" value="Genomic_DNA"/>
</dbReference>
<comment type="caution">
    <text evidence="2">The sequence shown here is derived from an EMBL/GenBank/DDBJ whole genome shotgun (WGS) entry which is preliminary data.</text>
</comment>
<protein>
    <submittedName>
        <fullName evidence="2">Uncharacterized protein</fullName>
    </submittedName>
</protein>
<proteinExistence type="predicted"/>
<dbReference type="Proteomes" id="UP000663882">
    <property type="component" value="Unassembled WGS sequence"/>
</dbReference>
<accession>A0A815DQN8</accession>
<evidence type="ECO:0000256" key="1">
    <source>
        <dbReference type="SAM" id="MobiDB-lite"/>
    </source>
</evidence>
<dbReference type="AlphaFoldDB" id="A0A815DQN8"/>
<organism evidence="2 3">
    <name type="scientific">Rotaria sordida</name>
    <dbReference type="NCBI Taxonomy" id="392033"/>
    <lineage>
        <taxon>Eukaryota</taxon>
        <taxon>Metazoa</taxon>
        <taxon>Spiralia</taxon>
        <taxon>Gnathifera</taxon>
        <taxon>Rotifera</taxon>
        <taxon>Eurotatoria</taxon>
        <taxon>Bdelloidea</taxon>
        <taxon>Philodinida</taxon>
        <taxon>Philodinidae</taxon>
        <taxon>Rotaria</taxon>
    </lineage>
</organism>
<evidence type="ECO:0000313" key="3">
    <source>
        <dbReference type="Proteomes" id="UP000663882"/>
    </source>
</evidence>
<evidence type="ECO:0000313" key="2">
    <source>
        <dbReference type="EMBL" id="CAF1301598.1"/>
    </source>
</evidence>
<name>A0A815DQN8_9BILA</name>
<feature type="region of interest" description="Disordered" evidence="1">
    <location>
        <begin position="376"/>
        <end position="402"/>
    </location>
</feature>
<reference evidence="2" key="1">
    <citation type="submission" date="2021-02" db="EMBL/GenBank/DDBJ databases">
        <authorList>
            <person name="Nowell W R."/>
        </authorList>
    </citation>
    <scope>NUCLEOTIDE SEQUENCE</scope>
</reference>
<dbReference type="OrthoDB" id="10054745at2759"/>
<sequence length="803" mass="91505">MASPILSKAWFNNSITGLPYTGIFKNYAKSKSKMIRLNNALGYLINNSLIQYGTGNKKHLVGARRETFMKTPPSNIRTDKNKLTALELININIDEYEHIYMNSPLPANIQLTEETIKLILSNEEYTPIVHLFNDIRIEQEMEHRIASHTVQQEIIQGKKQYHIVSSSQRVDNDNTYIQNIFEFDLDSLSNNNNNSSTSDVPFLPIDNLLPLSSSSSHIEESHLFSSLYRSNLTTASSTKAADLQHQNNEDTMSFEHELYEIEQELLQDSRYLSNFTGKNIINNMFNENILAAQVPDPVNTPVIMNNELYELIRNATDIEKQKVQNKNQSELTIPLIEFEPNLSNSLREAQTINPSQPFELIPDLIQNKNRSCKRLLEEENESSRKKQQKNTTDENEVDKWTTSSVGHKWSLTQPVFSSPINTNSTITIGDTHVDEYNVNLFNSIHVDTNMHQNNSTSFAHSSTVTNTNTNCDDVAAMSLIVNMLVDNVVNTINSNICQNGMFIISIIYNYKRMKSASYDEYTIQLDLFHSDDSPHITPHVSMSNSVPTTDYQHNNTNKSSLLYTDMSRQGDTELFSFDTATSSSNIHVQIGSKDDGIKINLGIDKPSLDNEKNDSYLSTEKDDDQIFSQIYRKLILSDSIVMSKADICVRLKHMSISKQIRNQAINNLVNDKLLVTGDWFSLKNIKSIVNFTGYLKGFPKNDVLSQMEFAGKLAKYAIDFIDFEQSFRKDKVGALPRTLDTSDIKQSKWLYSQTLMDTILSNNFLKERLVIDPSAVIYSSNNESQYTKRIRKPKKTFSPSDEK</sequence>